<name>A0AAD7DGS5_MYCRO</name>
<dbReference type="InterPro" id="IPR000719">
    <property type="entry name" value="Prot_kinase_dom"/>
</dbReference>
<keyword evidence="1" id="KW-0732">Signal</keyword>
<evidence type="ECO:0000256" key="1">
    <source>
        <dbReference type="SAM" id="SignalP"/>
    </source>
</evidence>
<proteinExistence type="predicted"/>
<protein>
    <recommendedName>
        <fullName evidence="2">Protein kinase domain-containing protein</fullName>
    </recommendedName>
</protein>
<feature type="chain" id="PRO_5041934885" description="Protein kinase domain-containing protein" evidence="1">
    <location>
        <begin position="22"/>
        <end position="100"/>
    </location>
</feature>
<dbReference type="AlphaFoldDB" id="A0AAD7DGS5"/>
<dbReference type="SUPFAM" id="SSF56112">
    <property type="entry name" value="Protein kinase-like (PK-like)"/>
    <property type="match status" value="1"/>
</dbReference>
<dbReference type="Gene3D" id="1.10.510.10">
    <property type="entry name" value="Transferase(Phosphotransferase) domain 1"/>
    <property type="match status" value="1"/>
</dbReference>
<feature type="non-terminal residue" evidence="3">
    <location>
        <position position="1"/>
    </location>
</feature>
<dbReference type="InterPro" id="IPR011009">
    <property type="entry name" value="Kinase-like_dom_sf"/>
</dbReference>
<keyword evidence="4" id="KW-1185">Reference proteome</keyword>
<evidence type="ECO:0000259" key="2">
    <source>
        <dbReference type="PROSITE" id="PS50011"/>
    </source>
</evidence>
<dbReference type="GO" id="GO:0004672">
    <property type="term" value="F:protein kinase activity"/>
    <property type="evidence" value="ECO:0007669"/>
    <property type="project" value="InterPro"/>
</dbReference>
<dbReference type="PROSITE" id="PS50011">
    <property type="entry name" value="PROTEIN_KINASE_DOM"/>
    <property type="match status" value="1"/>
</dbReference>
<feature type="non-terminal residue" evidence="3">
    <location>
        <position position="100"/>
    </location>
</feature>
<feature type="domain" description="Protein kinase" evidence="2">
    <location>
        <begin position="1"/>
        <end position="86"/>
    </location>
</feature>
<accession>A0AAD7DGS5</accession>
<dbReference type="EMBL" id="JARKIE010000058">
    <property type="protein sequence ID" value="KAJ7691402.1"/>
    <property type="molecule type" value="Genomic_DNA"/>
</dbReference>
<reference evidence="3" key="1">
    <citation type="submission" date="2023-03" db="EMBL/GenBank/DDBJ databases">
        <title>Massive genome expansion in bonnet fungi (Mycena s.s.) driven by repeated elements and novel gene families across ecological guilds.</title>
        <authorList>
            <consortium name="Lawrence Berkeley National Laboratory"/>
            <person name="Harder C.B."/>
            <person name="Miyauchi S."/>
            <person name="Viragh M."/>
            <person name="Kuo A."/>
            <person name="Thoen E."/>
            <person name="Andreopoulos B."/>
            <person name="Lu D."/>
            <person name="Skrede I."/>
            <person name="Drula E."/>
            <person name="Henrissat B."/>
            <person name="Morin E."/>
            <person name="Kohler A."/>
            <person name="Barry K."/>
            <person name="LaButti K."/>
            <person name="Morin E."/>
            <person name="Salamov A."/>
            <person name="Lipzen A."/>
            <person name="Mereny Z."/>
            <person name="Hegedus B."/>
            <person name="Baldrian P."/>
            <person name="Stursova M."/>
            <person name="Weitz H."/>
            <person name="Taylor A."/>
            <person name="Grigoriev I.V."/>
            <person name="Nagy L.G."/>
            <person name="Martin F."/>
            <person name="Kauserud H."/>
        </authorList>
    </citation>
    <scope>NUCLEOTIDE SEQUENCE</scope>
    <source>
        <strain evidence="3">CBHHK067</strain>
    </source>
</reference>
<dbReference type="GO" id="GO:0005524">
    <property type="term" value="F:ATP binding"/>
    <property type="evidence" value="ECO:0007669"/>
    <property type="project" value="InterPro"/>
</dbReference>
<sequence>HSARHSDLWALSVIFLNMICGRHPWSSAELSDAGYAAFRSDNDYFLKALKLTPPTNALLRCCFHEAPLRRPTLAQLREAVNAIEFFSLEAPPMVPQTPMS</sequence>
<feature type="signal peptide" evidence="1">
    <location>
        <begin position="1"/>
        <end position="21"/>
    </location>
</feature>
<dbReference type="Proteomes" id="UP001221757">
    <property type="component" value="Unassembled WGS sequence"/>
</dbReference>
<organism evidence="3 4">
    <name type="scientific">Mycena rosella</name>
    <name type="common">Pink bonnet</name>
    <name type="synonym">Agaricus rosellus</name>
    <dbReference type="NCBI Taxonomy" id="1033263"/>
    <lineage>
        <taxon>Eukaryota</taxon>
        <taxon>Fungi</taxon>
        <taxon>Dikarya</taxon>
        <taxon>Basidiomycota</taxon>
        <taxon>Agaricomycotina</taxon>
        <taxon>Agaricomycetes</taxon>
        <taxon>Agaricomycetidae</taxon>
        <taxon>Agaricales</taxon>
        <taxon>Marasmiineae</taxon>
        <taxon>Mycenaceae</taxon>
        <taxon>Mycena</taxon>
    </lineage>
</organism>
<evidence type="ECO:0000313" key="3">
    <source>
        <dbReference type="EMBL" id="KAJ7691402.1"/>
    </source>
</evidence>
<comment type="caution">
    <text evidence="3">The sequence shown here is derived from an EMBL/GenBank/DDBJ whole genome shotgun (WGS) entry which is preliminary data.</text>
</comment>
<gene>
    <name evidence="3" type="ORF">B0H17DRAFT_871903</name>
</gene>
<evidence type="ECO:0000313" key="4">
    <source>
        <dbReference type="Proteomes" id="UP001221757"/>
    </source>
</evidence>